<gene>
    <name evidence="2" type="ORF">ECRASSUSDP1_LOCUS11911</name>
</gene>
<evidence type="ECO:0000256" key="1">
    <source>
        <dbReference type="SAM" id="SignalP"/>
    </source>
</evidence>
<protein>
    <submittedName>
        <fullName evidence="2">Uncharacterized protein</fullName>
    </submittedName>
</protein>
<feature type="signal peptide" evidence="1">
    <location>
        <begin position="1"/>
        <end position="22"/>
    </location>
</feature>
<evidence type="ECO:0000313" key="3">
    <source>
        <dbReference type="Proteomes" id="UP001295684"/>
    </source>
</evidence>
<keyword evidence="3" id="KW-1185">Reference proteome</keyword>
<accession>A0AAD1UPB9</accession>
<organism evidence="2 3">
    <name type="scientific">Euplotes crassus</name>
    <dbReference type="NCBI Taxonomy" id="5936"/>
    <lineage>
        <taxon>Eukaryota</taxon>
        <taxon>Sar</taxon>
        <taxon>Alveolata</taxon>
        <taxon>Ciliophora</taxon>
        <taxon>Intramacronucleata</taxon>
        <taxon>Spirotrichea</taxon>
        <taxon>Hypotrichia</taxon>
        <taxon>Euplotida</taxon>
        <taxon>Euplotidae</taxon>
        <taxon>Moneuplotes</taxon>
    </lineage>
</organism>
<reference evidence="2" key="1">
    <citation type="submission" date="2023-07" db="EMBL/GenBank/DDBJ databases">
        <authorList>
            <consortium name="AG Swart"/>
            <person name="Singh M."/>
            <person name="Singh A."/>
            <person name="Seah K."/>
            <person name="Emmerich C."/>
        </authorList>
    </citation>
    <scope>NUCLEOTIDE SEQUENCE</scope>
    <source>
        <strain evidence="2">DP1</strain>
    </source>
</reference>
<name>A0AAD1UPB9_EUPCR</name>
<dbReference type="AlphaFoldDB" id="A0AAD1UPB9"/>
<dbReference type="EMBL" id="CAMPGE010011785">
    <property type="protein sequence ID" value="CAI2370595.1"/>
    <property type="molecule type" value="Genomic_DNA"/>
</dbReference>
<feature type="chain" id="PRO_5042292785" evidence="1">
    <location>
        <begin position="23"/>
        <end position="131"/>
    </location>
</feature>
<comment type="caution">
    <text evidence="2">The sequence shown here is derived from an EMBL/GenBank/DDBJ whole genome shotgun (WGS) entry which is preliminary data.</text>
</comment>
<evidence type="ECO:0000313" key="2">
    <source>
        <dbReference type="EMBL" id="CAI2370595.1"/>
    </source>
</evidence>
<keyword evidence="1" id="KW-0732">Signal</keyword>
<sequence>MGIWITLVTPLIQLILKLLTQFENLPRLPNPIQGTEVCTTTLQVGVNYHFSVRNGAPLLRILSEIWSKFRIFLKASQIYQRISGDLAWCIGTSRGLEVCSKGFLENTPFSMRSKIIYYKHDFTLSWIVLLS</sequence>
<dbReference type="Proteomes" id="UP001295684">
    <property type="component" value="Unassembled WGS sequence"/>
</dbReference>
<proteinExistence type="predicted"/>